<keyword evidence="4" id="KW-1185">Reference proteome</keyword>
<accession>A0ABW9ZQE3</accession>
<feature type="region of interest" description="Disordered" evidence="1">
    <location>
        <begin position="56"/>
        <end position="82"/>
    </location>
</feature>
<evidence type="ECO:0000313" key="4">
    <source>
        <dbReference type="Proteomes" id="UP000753802"/>
    </source>
</evidence>
<dbReference type="RefSeq" id="WP_161817665.1">
    <property type="nucleotide sequence ID" value="NZ_JAACJS010000006.1"/>
</dbReference>
<proteinExistence type="predicted"/>
<feature type="compositionally biased region" description="Basic residues" evidence="1">
    <location>
        <begin position="58"/>
        <end position="73"/>
    </location>
</feature>
<sequence>MIKNISIRFRAAFLLAVFFLNTAVGFACAIGVDMGFNAKHHNETPVSPPIHVHADGKKHVHKKTGGHAHSRKAQAHEKSDSKDNCCKDKVVKMEQADKSRPASTIGVIVPLHSSALPVSFYHFNISEYGSDREKNIKQFVRCHHPPIQDIRIAIQSFQI</sequence>
<evidence type="ECO:0000313" key="3">
    <source>
        <dbReference type="EMBL" id="NCI49336.1"/>
    </source>
</evidence>
<name>A0ABW9ZQE3_9BACT</name>
<dbReference type="PROSITE" id="PS51257">
    <property type="entry name" value="PROKAR_LIPOPROTEIN"/>
    <property type="match status" value="1"/>
</dbReference>
<evidence type="ECO:0000256" key="1">
    <source>
        <dbReference type="SAM" id="MobiDB-lite"/>
    </source>
</evidence>
<evidence type="ECO:0000256" key="2">
    <source>
        <dbReference type="SAM" id="SignalP"/>
    </source>
</evidence>
<feature type="chain" id="PRO_5047071734" evidence="2">
    <location>
        <begin position="30"/>
        <end position="159"/>
    </location>
</feature>
<organism evidence="3 4">
    <name type="scientific">Sediminibacterium roseum</name>
    <dbReference type="NCBI Taxonomy" id="1978412"/>
    <lineage>
        <taxon>Bacteria</taxon>
        <taxon>Pseudomonadati</taxon>
        <taxon>Bacteroidota</taxon>
        <taxon>Chitinophagia</taxon>
        <taxon>Chitinophagales</taxon>
        <taxon>Chitinophagaceae</taxon>
        <taxon>Sediminibacterium</taxon>
    </lineage>
</organism>
<keyword evidence="2" id="KW-0732">Signal</keyword>
<feature type="signal peptide" evidence="2">
    <location>
        <begin position="1"/>
        <end position="29"/>
    </location>
</feature>
<dbReference type="EMBL" id="JAACJS010000006">
    <property type="protein sequence ID" value="NCI49336.1"/>
    <property type="molecule type" value="Genomic_DNA"/>
</dbReference>
<comment type="caution">
    <text evidence="3">The sequence shown here is derived from an EMBL/GenBank/DDBJ whole genome shotgun (WGS) entry which is preliminary data.</text>
</comment>
<gene>
    <name evidence="3" type="ORF">GWC95_05345</name>
</gene>
<dbReference type="Proteomes" id="UP000753802">
    <property type="component" value="Unassembled WGS sequence"/>
</dbReference>
<protein>
    <submittedName>
        <fullName evidence="3">Uncharacterized protein</fullName>
    </submittedName>
</protein>
<reference evidence="3 4" key="1">
    <citation type="submission" date="2020-01" db="EMBL/GenBank/DDBJ databases">
        <title>Genome analysis.</title>
        <authorList>
            <person name="Wu S."/>
            <person name="Wang G."/>
        </authorList>
    </citation>
    <scope>NUCLEOTIDE SEQUENCE [LARGE SCALE GENOMIC DNA]</scope>
    <source>
        <strain evidence="3 4">SYL130</strain>
    </source>
</reference>